<dbReference type="GO" id="GO:0009055">
    <property type="term" value="F:electron transfer activity"/>
    <property type="evidence" value="ECO:0007669"/>
    <property type="project" value="InterPro"/>
</dbReference>
<dbReference type="AlphaFoldDB" id="A0A1M3L2A6"/>
<dbReference type="PANTHER" id="PTHR21294">
    <property type="entry name" value="ELECTRON TRANSFER FLAVOPROTEIN BETA-SUBUNIT"/>
    <property type="match status" value="1"/>
</dbReference>
<dbReference type="EMBL" id="MKVH01000013">
    <property type="protein sequence ID" value="OJX59348.1"/>
    <property type="molecule type" value="Genomic_DNA"/>
</dbReference>
<dbReference type="CDD" id="cd01714">
    <property type="entry name" value="ETF_beta"/>
    <property type="match status" value="1"/>
</dbReference>
<evidence type="ECO:0000256" key="4">
    <source>
        <dbReference type="ARBA" id="ARBA00022982"/>
    </source>
</evidence>
<dbReference type="SMART" id="SM00893">
    <property type="entry name" value="ETF"/>
    <property type="match status" value="1"/>
</dbReference>
<dbReference type="InterPro" id="IPR033948">
    <property type="entry name" value="ETF_beta_N"/>
</dbReference>
<dbReference type="PIRSF" id="PIRSF000090">
    <property type="entry name" value="Beta-ETF"/>
    <property type="match status" value="1"/>
</dbReference>
<comment type="similarity">
    <text evidence="1">Belongs to the ETF beta-subunit/FixA family.</text>
</comment>
<dbReference type="Proteomes" id="UP000184233">
    <property type="component" value="Unassembled WGS sequence"/>
</dbReference>
<dbReference type="PROSITE" id="PS01065">
    <property type="entry name" value="ETF_BETA"/>
    <property type="match status" value="1"/>
</dbReference>
<protein>
    <recommendedName>
        <fullName evidence="2">Electron transfer flavoprotein subunit beta</fullName>
    </recommendedName>
    <alternativeName>
        <fullName evidence="5">Electron transfer flavoprotein small subunit</fullName>
    </alternativeName>
</protein>
<dbReference type="STRING" id="1895771.BGO89_02720"/>
<feature type="domain" description="Electron transfer flavoprotein alpha/beta-subunit N-terminal" evidence="6">
    <location>
        <begin position="23"/>
        <end position="210"/>
    </location>
</feature>
<evidence type="ECO:0000313" key="7">
    <source>
        <dbReference type="EMBL" id="OJX59348.1"/>
    </source>
</evidence>
<dbReference type="Gene3D" id="3.40.50.620">
    <property type="entry name" value="HUPs"/>
    <property type="match status" value="1"/>
</dbReference>
<sequence>MNILVCISQVPDTVTKIAVGTDGVSINPQGVKFILNPYDEFAIEEGLRLKEKNGGTVTTLTVGGEGAKDILRTALAMGSDTAILVKDDARSDSFSVAASIADAARELSPDLVIFGRQSIDFDSFQVPPMVAELLNLPNISMVSSLTIDGTNVTAERDIEGGKETVVTTLPCVISAQKGLNDPRYPKLPDIMKAKSKPITERAPSSEAARTQTMSMNLPDNKRLGKIVGDSDADISEFVRLLHEEAKMI</sequence>
<evidence type="ECO:0000256" key="2">
    <source>
        <dbReference type="ARBA" id="ARBA00016797"/>
    </source>
</evidence>
<dbReference type="InterPro" id="IPR014730">
    <property type="entry name" value="ETF_a/b_N"/>
</dbReference>
<evidence type="ECO:0000256" key="3">
    <source>
        <dbReference type="ARBA" id="ARBA00022448"/>
    </source>
</evidence>
<dbReference type="SUPFAM" id="SSF52402">
    <property type="entry name" value="Adenine nucleotide alpha hydrolases-like"/>
    <property type="match status" value="1"/>
</dbReference>
<dbReference type="PANTHER" id="PTHR21294:SF8">
    <property type="entry name" value="ELECTRON TRANSFER FLAVOPROTEIN SUBUNIT BETA"/>
    <property type="match status" value="1"/>
</dbReference>
<accession>A0A1M3L2A6</accession>
<evidence type="ECO:0000256" key="1">
    <source>
        <dbReference type="ARBA" id="ARBA00007557"/>
    </source>
</evidence>
<proteinExistence type="inferred from homology"/>
<organism evidence="7 8">
    <name type="scientific">Candidatus Kapaibacterium thiocyanatum</name>
    <dbReference type="NCBI Taxonomy" id="1895771"/>
    <lineage>
        <taxon>Bacteria</taxon>
        <taxon>Pseudomonadati</taxon>
        <taxon>Candidatus Kapaibacteriota</taxon>
        <taxon>Candidatus Kapaibacteriia</taxon>
        <taxon>Candidatus Kapaibacteriales</taxon>
        <taxon>Candidatus Kapaibacteriaceae</taxon>
        <taxon>Candidatus Kapaibacterium</taxon>
    </lineage>
</organism>
<name>A0A1M3L2A6_9BACT</name>
<reference evidence="7 8" key="1">
    <citation type="submission" date="2016-09" db="EMBL/GenBank/DDBJ databases">
        <title>Genome-resolved meta-omics ties microbial dynamics to process performance in biotechnology for thiocyanate degradation.</title>
        <authorList>
            <person name="Kantor R.S."/>
            <person name="Huddy R.J."/>
            <person name="Iyer R."/>
            <person name="Thomas B.C."/>
            <person name="Brown C.T."/>
            <person name="Anantharaman K."/>
            <person name="Tringe S."/>
            <person name="Hettich R.L."/>
            <person name="Harrison S.T."/>
            <person name="Banfield J.F."/>
        </authorList>
    </citation>
    <scope>NUCLEOTIDE SEQUENCE [LARGE SCALE GENOMIC DNA]</scope>
    <source>
        <strain evidence="7">59-99</strain>
    </source>
</reference>
<dbReference type="InterPro" id="IPR012255">
    <property type="entry name" value="ETF_b"/>
</dbReference>
<keyword evidence="3" id="KW-0813">Transport</keyword>
<dbReference type="Pfam" id="PF01012">
    <property type="entry name" value="ETF"/>
    <property type="match status" value="1"/>
</dbReference>
<comment type="caution">
    <text evidence="7">The sequence shown here is derived from an EMBL/GenBank/DDBJ whole genome shotgun (WGS) entry which is preliminary data.</text>
</comment>
<evidence type="ECO:0000256" key="5">
    <source>
        <dbReference type="ARBA" id="ARBA00042002"/>
    </source>
</evidence>
<gene>
    <name evidence="7" type="ORF">BGO89_02720</name>
</gene>
<dbReference type="InterPro" id="IPR014729">
    <property type="entry name" value="Rossmann-like_a/b/a_fold"/>
</dbReference>
<evidence type="ECO:0000313" key="8">
    <source>
        <dbReference type="Proteomes" id="UP000184233"/>
    </source>
</evidence>
<evidence type="ECO:0000259" key="6">
    <source>
        <dbReference type="SMART" id="SM00893"/>
    </source>
</evidence>
<dbReference type="InterPro" id="IPR000049">
    <property type="entry name" value="ET-Flavoprotein_bsu_CS"/>
</dbReference>
<keyword evidence="4" id="KW-0249">Electron transport</keyword>